<dbReference type="PATRIC" id="fig|1339352.3.peg.4028"/>
<dbReference type="AlphaFoldDB" id="A0A069S2L6"/>
<sequence>MSIYLVYPLNKIDGLLIVMGGLSIFALRYGYEWKYRNIMFFLLLMELS</sequence>
<name>A0A069S2L6_PHOVU</name>
<keyword evidence="1" id="KW-0812">Transmembrane</keyword>
<dbReference type="Proteomes" id="UP000027661">
    <property type="component" value="Unassembled WGS sequence"/>
</dbReference>
<organism evidence="2 3">
    <name type="scientific">Phocaeicola vulgatus str. 3975 RP4</name>
    <dbReference type="NCBI Taxonomy" id="1339352"/>
    <lineage>
        <taxon>Bacteria</taxon>
        <taxon>Pseudomonadati</taxon>
        <taxon>Bacteroidota</taxon>
        <taxon>Bacteroidia</taxon>
        <taxon>Bacteroidales</taxon>
        <taxon>Bacteroidaceae</taxon>
        <taxon>Phocaeicola</taxon>
    </lineage>
</organism>
<evidence type="ECO:0000256" key="1">
    <source>
        <dbReference type="SAM" id="Phobius"/>
    </source>
</evidence>
<proteinExistence type="predicted"/>
<feature type="transmembrane region" description="Helical" evidence="1">
    <location>
        <begin position="12"/>
        <end position="31"/>
    </location>
</feature>
<evidence type="ECO:0000313" key="2">
    <source>
        <dbReference type="EMBL" id="KDS44352.1"/>
    </source>
</evidence>
<reference evidence="2 3" key="1">
    <citation type="submission" date="2014-04" db="EMBL/GenBank/DDBJ databases">
        <authorList>
            <person name="Sears C."/>
            <person name="Carroll K."/>
            <person name="Sack B.R."/>
            <person name="Qadri F."/>
            <person name="Myers L.L."/>
            <person name="Chung G.-T."/>
            <person name="Escheverria P."/>
            <person name="Fraser C.M."/>
            <person name="Sadzewicz L."/>
            <person name="Shefchek K.A."/>
            <person name="Tallon L."/>
            <person name="Das S.P."/>
            <person name="Daugherty S."/>
            <person name="Mongodin E.F."/>
        </authorList>
    </citation>
    <scope>NUCLEOTIDE SEQUENCE [LARGE SCALE GENOMIC DNA]</scope>
    <source>
        <strain evidence="2 3">3975 RP4</strain>
    </source>
</reference>
<dbReference type="EMBL" id="JNHM01000164">
    <property type="protein sequence ID" value="KDS44352.1"/>
    <property type="molecule type" value="Genomic_DNA"/>
</dbReference>
<gene>
    <name evidence="2" type="ORF">M099_4296</name>
</gene>
<protein>
    <submittedName>
        <fullName evidence="2">Uncharacterized protein</fullName>
    </submittedName>
</protein>
<comment type="caution">
    <text evidence="2">The sequence shown here is derived from an EMBL/GenBank/DDBJ whole genome shotgun (WGS) entry which is preliminary data.</text>
</comment>
<keyword evidence="1" id="KW-0472">Membrane</keyword>
<accession>A0A069S2L6</accession>
<evidence type="ECO:0000313" key="3">
    <source>
        <dbReference type="Proteomes" id="UP000027661"/>
    </source>
</evidence>
<keyword evidence="1" id="KW-1133">Transmembrane helix</keyword>